<keyword evidence="2 7" id="KW-0813">Transport</keyword>
<evidence type="ECO:0000313" key="10">
    <source>
        <dbReference type="Proteomes" id="UP001144256"/>
    </source>
</evidence>
<comment type="subcellular location">
    <subcellularLocation>
        <location evidence="1 7">Cell membrane</location>
        <topology evidence="1 7">Multi-pass membrane protein</topology>
    </subcellularLocation>
</comment>
<evidence type="ECO:0000256" key="5">
    <source>
        <dbReference type="ARBA" id="ARBA00022989"/>
    </source>
</evidence>
<dbReference type="Proteomes" id="UP001144256">
    <property type="component" value="Unassembled WGS sequence"/>
</dbReference>
<dbReference type="InterPro" id="IPR050809">
    <property type="entry name" value="UgpAE/MalFG_permease"/>
</dbReference>
<dbReference type="Pfam" id="PF00528">
    <property type="entry name" value="BPD_transp_1"/>
    <property type="match status" value="1"/>
</dbReference>
<keyword evidence="3" id="KW-1003">Cell membrane</keyword>
<dbReference type="PANTHER" id="PTHR43227">
    <property type="entry name" value="BLL4140 PROTEIN"/>
    <property type="match status" value="1"/>
</dbReference>
<dbReference type="PROSITE" id="PS50928">
    <property type="entry name" value="ABC_TM1"/>
    <property type="match status" value="1"/>
</dbReference>
<evidence type="ECO:0000256" key="1">
    <source>
        <dbReference type="ARBA" id="ARBA00004651"/>
    </source>
</evidence>
<comment type="similarity">
    <text evidence="7">Belongs to the binding-protein-dependent transport system permease family.</text>
</comment>
<protein>
    <submittedName>
        <fullName evidence="9">Sugar ABC transporter permease</fullName>
    </submittedName>
</protein>
<dbReference type="AlphaFoldDB" id="A0A9W5YBD1"/>
<keyword evidence="10" id="KW-1185">Reference proteome</keyword>
<evidence type="ECO:0000256" key="6">
    <source>
        <dbReference type="ARBA" id="ARBA00023136"/>
    </source>
</evidence>
<gene>
    <name evidence="9" type="ORF">SH1V18_17380</name>
</gene>
<feature type="transmembrane region" description="Helical" evidence="7">
    <location>
        <begin position="276"/>
        <end position="297"/>
    </location>
</feature>
<feature type="transmembrane region" description="Helical" evidence="7">
    <location>
        <begin position="86"/>
        <end position="107"/>
    </location>
</feature>
<dbReference type="PANTHER" id="PTHR43227:SF11">
    <property type="entry name" value="BLL4140 PROTEIN"/>
    <property type="match status" value="1"/>
</dbReference>
<dbReference type="SUPFAM" id="SSF161098">
    <property type="entry name" value="MetI-like"/>
    <property type="match status" value="1"/>
</dbReference>
<evidence type="ECO:0000256" key="4">
    <source>
        <dbReference type="ARBA" id="ARBA00022692"/>
    </source>
</evidence>
<evidence type="ECO:0000256" key="7">
    <source>
        <dbReference type="RuleBase" id="RU363032"/>
    </source>
</evidence>
<name>A0A9W5YBD1_9FIRM</name>
<dbReference type="Gene3D" id="1.10.3720.10">
    <property type="entry name" value="MetI-like"/>
    <property type="match status" value="1"/>
</dbReference>
<reference evidence="9" key="1">
    <citation type="submission" date="2022-06" db="EMBL/GenBank/DDBJ databases">
        <title>Vallitalea longa sp. nov., an anaerobic bacterium isolated from marine sediment.</title>
        <authorList>
            <person name="Hirano S."/>
            <person name="Terahara T."/>
            <person name="Mori K."/>
            <person name="Hamada M."/>
            <person name="Matsumoto R."/>
            <person name="Kobayashi T."/>
        </authorList>
    </citation>
    <scope>NUCLEOTIDE SEQUENCE</scope>
    <source>
        <strain evidence="9">SH18-1</strain>
    </source>
</reference>
<accession>A0A9W5YBD1</accession>
<evidence type="ECO:0000259" key="8">
    <source>
        <dbReference type="PROSITE" id="PS50928"/>
    </source>
</evidence>
<proteinExistence type="inferred from homology"/>
<feature type="domain" description="ABC transmembrane type-1" evidence="8">
    <location>
        <begin position="82"/>
        <end position="297"/>
    </location>
</feature>
<keyword evidence="4 7" id="KW-0812">Transmembrane</keyword>
<evidence type="ECO:0000256" key="2">
    <source>
        <dbReference type="ARBA" id="ARBA00022448"/>
    </source>
</evidence>
<feature type="transmembrane region" description="Helical" evidence="7">
    <location>
        <begin position="21"/>
        <end position="44"/>
    </location>
</feature>
<evidence type="ECO:0000313" key="9">
    <source>
        <dbReference type="EMBL" id="GKX29258.1"/>
    </source>
</evidence>
<dbReference type="CDD" id="cd06261">
    <property type="entry name" value="TM_PBP2"/>
    <property type="match status" value="1"/>
</dbReference>
<feature type="transmembrane region" description="Helical" evidence="7">
    <location>
        <begin position="128"/>
        <end position="153"/>
    </location>
</feature>
<dbReference type="EMBL" id="BRLB01000003">
    <property type="protein sequence ID" value="GKX29258.1"/>
    <property type="molecule type" value="Genomic_DNA"/>
</dbReference>
<evidence type="ECO:0000256" key="3">
    <source>
        <dbReference type="ARBA" id="ARBA00022475"/>
    </source>
</evidence>
<organism evidence="9 10">
    <name type="scientific">Vallitalea longa</name>
    <dbReference type="NCBI Taxonomy" id="2936439"/>
    <lineage>
        <taxon>Bacteria</taxon>
        <taxon>Bacillati</taxon>
        <taxon>Bacillota</taxon>
        <taxon>Clostridia</taxon>
        <taxon>Lachnospirales</taxon>
        <taxon>Vallitaleaceae</taxon>
        <taxon>Vallitalea</taxon>
    </lineage>
</organism>
<keyword evidence="6 7" id="KW-0472">Membrane</keyword>
<sequence length="310" mass="35322">MYQKLFKSNHLWKRISRNRGLYLLLLPSLIILICFSYIPMYGVLISFKDYKGSLGIMGSPWADPWYKYFIKYFNSYQFVSTIKNTLVLTGYNLLVGFPIPIIFALAINQMRNNKYKKTFQTISYMPHFISTVVIVGIINLIFSPGTGLIGQIYDLFGAKAPNLLGSTSAFKHLYVWSDIWQHMGWDSIIYIAALSSVDPNLYEAASIDGASQFQKILYVDIPMLIPTAMTLLILRCGGLMALGFEKVYLMQNDLNLLNSEVISTYVYKLGMKSSQYSYSSAVNLFSTIINFILLISVNKFSRKVSDNSLW</sequence>
<dbReference type="GO" id="GO:0005886">
    <property type="term" value="C:plasma membrane"/>
    <property type="evidence" value="ECO:0007669"/>
    <property type="project" value="UniProtKB-SubCell"/>
</dbReference>
<dbReference type="InterPro" id="IPR035906">
    <property type="entry name" value="MetI-like_sf"/>
</dbReference>
<comment type="caution">
    <text evidence="9">The sequence shown here is derived from an EMBL/GenBank/DDBJ whole genome shotgun (WGS) entry which is preliminary data.</text>
</comment>
<keyword evidence="5 7" id="KW-1133">Transmembrane helix</keyword>
<feature type="transmembrane region" description="Helical" evidence="7">
    <location>
        <begin position="216"/>
        <end position="244"/>
    </location>
</feature>
<dbReference type="GO" id="GO:0055085">
    <property type="term" value="P:transmembrane transport"/>
    <property type="evidence" value="ECO:0007669"/>
    <property type="project" value="InterPro"/>
</dbReference>
<dbReference type="InterPro" id="IPR000515">
    <property type="entry name" value="MetI-like"/>
</dbReference>